<proteinExistence type="predicted"/>
<gene>
    <name evidence="1" type="ORF">OUZ56_030708</name>
</gene>
<evidence type="ECO:0000313" key="2">
    <source>
        <dbReference type="Proteomes" id="UP001234178"/>
    </source>
</evidence>
<sequence>MMRRWAPARKYRLDIGLFASRNQHFSRKFSNNSAILTWMHNKAEDFVYVSFAILVECDITQIKLRL</sequence>
<name>A0ABQ9ZS43_9CRUS</name>
<dbReference type="EMBL" id="JAOYFB010000005">
    <property type="protein sequence ID" value="KAK4015734.1"/>
    <property type="molecule type" value="Genomic_DNA"/>
</dbReference>
<reference evidence="1 2" key="1">
    <citation type="journal article" date="2023" name="Nucleic Acids Res.">
        <title>The hologenome of Daphnia magna reveals possible DNA methylation and microbiome-mediated evolution of the host genome.</title>
        <authorList>
            <person name="Chaturvedi A."/>
            <person name="Li X."/>
            <person name="Dhandapani V."/>
            <person name="Marshall H."/>
            <person name="Kissane S."/>
            <person name="Cuenca-Cambronero M."/>
            <person name="Asole G."/>
            <person name="Calvet F."/>
            <person name="Ruiz-Romero M."/>
            <person name="Marangio P."/>
            <person name="Guigo R."/>
            <person name="Rago D."/>
            <person name="Mirbahai L."/>
            <person name="Eastwood N."/>
            <person name="Colbourne J.K."/>
            <person name="Zhou J."/>
            <person name="Mallon E."/>
            <person name="Orsini L."/>
        </authorList>
    </citation>
    <scope>NUCLEOTIDE SEQUENCE [LARGE SCALE GENOMIC DNA]</scope>
    <source>
        <strain evidence="1">LRV0_1</strain>
    </source>
</reference>
<organism evidence="1 2">
    <name type="scientific">Daphnia magna</name>
    <dbReference type="NCBI Taxonomy" id="35525"/>
    <lineage>
        <taxon>Eukaryota</taxon>
        <taxon>Metazoa</taxon>
        <taxon>Ecdysozoa</taxon>
        <taxon>Arthropoda</taxon>
        <taxon>Crustacea</taxon>
        <taxon>Branchiopoda</taxon>
        <taxon>Diplostraca</taxon>
        <taxon>Cladocera</taxon>
        <taxon>Anomopoda</taxon>
        <taxon>Daphniidae</taxon>
        <taxon>Daphnia</taxon>
    </lineage>
</organism>
<keyword evidence="2" id="KW-1185">Reference proteome</keyword>
<dbReference type="Proteomes" id="UP001234178">
    <property type="component" value="Unassembled WGS sequence"/>
</dbReference>
<accession>A0ABQ9ZS43</accession>
<evidence type="ECO:0000313" key="1">
    <source>
        <dbReference type="EMBL" id="KAK4015734.1"/>
    </source>
</evidence>
<protein>
    <submittedName>
        <fullName evidence="1">Uncharacterized protein</fullName>
    </submittedName>
</protein>
<comment type="caution">
    <text evidence="1">The sequence shown here is derived from an EMBL/GenBank/DDBJ whole genome shotgun (WGS) entry which is preliminary data.</text>
</comment>